<proteinExistence type="predicted"/>
<dbReference type="OrthoDB" id="2157530at2759"/>
<dbReference type="AlphaFoldDB" id="A0A6A5YP24"/>
<name>A0A6A5YP24_9PLEO</name>
<sequence length="611" mass="69577">MNLPPFQYEPLPDGSIRLLKVQEDVSGGHIRGELITEEFTNDLQFYALSYVWGSATCSHAIACNGSNFPVTENLHEALFALSPVLNTNQLPIWIDAICINQRDYDEKAREVQRMDEIYRKAKLVLVWLGPEDKDSNLAMRHIEEFAKILPGIERPPHWRDLATYDLPSKDDPVWPAIGHLYRRNWFGRLWTFQEAVLATQLRVYCGRESVEWELLALVGSELNRTQLFCLAIRSTEIAATQDGFRAVADVSWAKRFRKLVGDDLARLEAKLDPESVEGVAYSQDHAHVPFASLLQVSQDRLCADIRDRVYGMMSLTSEEFRRHIPISYSRGLRQLYIDTGKACMEQDRSLTYLQMVAGKPRSDDLPSWCSNLSHAIVEILPFDVYLRAGHLMEEGRTRKASIKIVPDEDYIEIIGFRADRVASVVPPGGSFRTGPMMDREKRRHAWLQKCHQLAESTQHLRPDADLTLDHVYAITANTISRVRDGEALRLSLQDNMLYIESQSKGLFAEELYRSPKERMQLFTDTTDQLYRSCSGRSYFTTTSGRVGLGPPEVLAGDIIVVFYGTRPAFLLRERGAGEAFEFVGDAFVHGFMELSRTPKSDIGEDEVFRII</sequence>
<reference evidence="2" key="1">
    <citation type="journal article" date="2020" name="Stud. Mycol.">
        <title>101 Dothideomycetes genomes: a test case for predicting lifestyles and emergence of pathogens.</title>
        <authorList>
            <person name="Haridas S."/>
            <person name="Albert R."/>
            <person name="Binder M."/>
            <person name="Bloem J."/>
            <person name="Labutti K."/>
            <person name="Salamov A."/>
            <person name="Andreopoulos B."/>
            <person name="Baker S."/>
            <person name="Barry K."/>
            <person name="Bills G."/>
            <person name="Bluhm B."/>
            <person name="Cannon C."/>
            <person name="Castanera R."/>
            <person name="Culley D."/>
            <person name="Daum C."/>
            <person name="Ezra D."/>
            <person name="Gonzalez J."/>
            <person name="Henrissat B."/>
            <person name="Kuo A."/>
            <person name="Liang C."/>
            <person name="Lipzen A."/>
            <person name="Lutzoni F."/>
            <person name="Magnuson J."/>
            <person name="Mondo S."/>
            <person name="Nolan M."/>
            <person name="Ohm R."/>
            <person name="Pangilinan J."/>
            <person name="Park H.-J."/>
            <person name="Ramirez L."/>
            <person name="Alfaro M."/>
            <person name="Sun H."/>
            <person name="Tritt A."/>
            <person name="Yoshinaga Y."/>
            <person name="Zwiers L.-H."/>
            <person name="Turgeon B."/>
            <person name="Goodwin S."/>
            <person name="Spatafora J."/>
            <person name="Crous P."/>
            <person name="Grigoriev I."/>
        </authorList>
    </citation>
    <scope>NUCLEOTIDE SEQUENCE</scope>
    <source>
        <strain evidence="2">CBS 627.86</strain>
    </source>
</reference>
<dbReference type="InterPro" id="IPR010730">
    <property type="entry name" value="HET"/>
</dbReference>
<protein>
    <submittedName>
        <fullName evidence="2">Heterokaryon incompatibility protein-domain-containing protein</fullName>
    </submittedName>
</protein>
<dbReference type="Pfam" id="PF06985">
    <property type="entry name" value="HET"/>
    <property type="match status" value="1"/>
</dbReference>
<dbReference type="PANTHER" id="PTHR24148">
    <property type="entry name" value="ANKYRIN REPEAT DOMAIN-CONTAINING PROTEIN 39 HOMOLOG-RELATED"/>
    <property type="match status" value="1"/>
</dbReference>
<feature type="domain" description="Heterokaryon incompatibility" evidence="1">
    <location>
        <begin position="45"/>
        <end position="194"/>
    </location>
</feature>
<organism evidence="2 3">
    <name type="scientific">Lophiotrema nucula</name>
    <dbReference type="NCBI Taxonomy" id="690887"/>
    <lineage>
        <taxon>Eukaryota</taxon>
        <taxon>Fungi</taxon>
        <taxon>Dikarya</taxon>
        <taxon>Ascomycota</taxon>
        <taxon>Pezizomycotina</taxon>
        <taxon>Dothideomycetes</taxon>
        <taxon>Pleosporomycetidae</taxon>
        <taxon>Pleosporales</taxon>
        <taxon>Lophiotremataceae</taxon>
        <taxon>Lophiotrema</taxon>
    </lineage>
</organism>
<accession>A0A6A5YP24</accession>
<dbReference type="InterPro" id="IPR052895">
    <property type="entry name" value="HetReg/Transcr_Mod"/>
</dbReference>
<dbReference type="PANTHER" id="PTHR24148:SF73">
    <property type="entry name" value="HET DOMAIN PROTEIN (AFU_ORTHOLOGUE AFUA_8G01020)"/>
    <property type="match status" value="1"/>
</dbReference>
<dbReference type="Pfam" id="PF26639">
    <property type="entry name" value="Het-6_barrel"/>
    <property type="match status" value="1"/>
</dbReference>
<dbReference type="EMBL" id="ML977349">
    <property type="protein sequence ID" value="KAF2108147.1"/>
    <property type="molecule type" value="Genomic_DNA"/>
</dbReference>
<keyword evidence="3" id="KW-1185">Reference proteome</keyword>
<evidence type="ECO:0000313" key="2">
    <source>
        <dbReference type="EMBL" id="KAF2108147.1"/>
    </source>
</evidence>
<evidence type="ECO:0000313" key="3">
    <source>
        <dbReference type="Proteomes" id="UP000799770"/>
    </source>
</evidence>
<gene>
    <name evidence="2" type="ORF">BDV96DRAFT_587843</name>
</gene>
<evidence type="ECO:0000259" key="1">
    <source>
        <dbReference type="Pfam" id="PF06985"/>
    </source>
</evidence>
<dbReference type="Proteomes" id="UP000799770">
    <property type="component" value="Unassembled WGS sequence"/>
</dbReference>